<gene>
    <name evidence="1" type="ORF">EAH69_01345</name>
</gene>
<organism evidence="1 2">
    <name type="scientific">Faecalibacter macacae</name>
    <dbReference type="NCBI Taxonomy" id="1859289"/>
    <lineage>
        <taxon>Bacteria</taxon>
        <taxon>Pseudomonadati</taxon>
        <taxon>Bacteroidota</taxon>
        <taxon>Flavobacteriia</taxon>
        <taxon>Flavobacteriales</taxon>
        <taxon>Weeksellaceae</taxon>
        <taxon>Faecalibacter</taxon>
    </lineage>
</organism>
<evidence type="ECO:0000313" key="1">
    <source>
        <dbReference type="EMBL" id="RLZ12198.1"/>
    </source>
</evidence>
<reference evidence="1 2" key="1">
    <citation type="submission" date="2018-10" db="EMBL/GenBank/DDBJ databases">
        <authorList>
            <person name="Chen X."/>
        </authorList>
    </citation>
    <scope>NUCLEOTIDE SEQUENCE [LARGE SCALE GENOMIC DNA]</scope>
    <source>
        <strain evidence="1 2">YIM 102668</strain>
    </source>
</reference>
<dbReference type="AlphaFoldDB" id="A0A3L9MH64"/>
<keyword evidence="2" id="KW-1185">Reference proteome</keyword>
<sequence>MKKISILYFTILILVSCQSRQNMFGKNKMNSLIDTFIELGESEKKINPDEYYLHLILATLTEEQKKAFNADFGVGLEFIRYTSSCHANEKSPQYLYKGYTINVIDSVKMDFNKYSFLQKVDQKKLNISIFPCEHLIYDPLFYGVYFNEKGIIQTIEPWAKKRKLRNLLLKNNFKINLDSEYVYSNDSIGKEIIYE</sequence>
<dbReference type="RefSeq" id="WP_121933411.1">
    <property type="nucleotide sequence ID" value="NZ_RDOJ01000002.1"/>
</dbReference>
<dbReference type="EMBL" id="RDOJ01000002">
    <property type="protein sequence ID" value="RLZ12198.1"/>
    <property type="molecule type" value="Genomic_DNA"/>
</dbReference>
<evidence type="ECO:0008006" key="3">
    <source>
        <dbReference type="Google" id="ProtNLM"/>
    </source>
</evidence>
<dbReference type="Proteomes" id="UP000275348">
    <property type="component" value="Unassembled WGS sequence"/>
</dbReference>
<proteinExistence type="predicted"/>
<dbReference type="PROSITE" id="PS51257">
    <property type="entry name" value="PROKAR_LIPOPROTEIN"/>
    <property type="match status" value="1"/>
</dbReference>
<dbReference type="OrthoDB" id="9983469at2"/>
<accession>A0A3L9MH64</accession>
<name>A0A3L9MH64_9FLAO</name>
<protein>
    <recommendedName>
        <fullName evidence="3">Lipoprotein</fullName>
    </recommendedName>
</protein>
<evidence type="ECO:0000313" key="2">
    <source>
        <dbReference type="Proteomes" id="UP000275348"/>
    </source>
</evidence>
<comment type="caution">
    <text evidence="1">The sequence shown here is derived from an EMBL/GenBank/DDBJ whole genome shotgun (WGS) entry which is preliminary data.</text>
</comment>